<dbReference type="InterPro" id="IPR018691">
    <property type="entry name" value="DUF2188"/>
</dbReference>
<proteinExistence type="predicted"/>
<dbReference type="EMBL" id="CP016020">
    <property type="protein sequence ID" value="APH03947.1"/>
    <property type="molecule type" value="Genomic_DNA"/>
</dbReference>
<sequence>MSWTKNDYPNSMKNLPEATRNKAIEIANALLDDQYDEGRAIAIATSQAEKMKNENQEMYHVVPHDDKWAIKKENSNEVDEIFTTKQEAMEKGHSLIKTEDVHLTIHRQDGTIERVQNQGS</sequence>
<dbReference type="KEGG" id="bwh:A9C19_03760"/>
<accession>A0A1L3MNM1</accession>
<keyword evidence="2" id="KW-1185">Reference proteome</keyword>
<evidence type="ECO:0000313" key="2">
    <source>
        <dbReference type="Proteomes" id="UP000181936"/>
    </source>
</evidence>
<evidence type="ECO:0008006" key="3">
    <source>
        <dbReference type="Google" id="ProtNLM"/>
    </source>
</evidence>
<evidence type="ECO:0000313" key="1">
    <source>
        <dbReference type="EMBL" id="APH03947.1"/>
    </source>
</evidence>
<gene>
    <name evidence="1" type="ORF">A9C19_03760</name>
</gene>
<dbReference type="Proteomes" id="UP000181936">
    <property type="component" value="Chromosome"/>
</dbReference>
<dbReference type="RefSeq" id="WP_072578739.1">
    <property type="nucleotide sequence ID" value="NZ_CP016020.1"/>
</dbReference>
<reference evidence="1 2" key="1">
    <citation type="journal article" date="2016" name="Sci. Rep.">
        <title>Complete genome sequence and transcriptomic analysis of a novel marine strain Bacillus weihaiensis reveals the mechanism of brown algae degradation.</title>
        <authorList>
            <person name="Zhu Y."/>
            <person name="Chen P."/>
            <person name="Bao Y."/>
            <person name="Men Y."/>
            <person name="Zeng Y."/>
            <person name="Yang J."/>
            <person name="Sun J."/>
            <person name="Sun Y."/>
        </authorList>
    </citation>
    <scope>NUCLEOTIDE SEQUENCE [LARGE SCALE GENOMIC DNA]</scope>
    <source>
        <strain evidence="1 2">Alg07</strain>
    </source>
</reference>
<dbReference type="Pfam" id="PF09954">
    <property type="entry name" value="DUF2188"/>
    <property type="match status" value="1"/>
</dbReference>
<dbReference type="STRING" id="1547283.A9C19_03760"/>
<organism evidence="1 2">
    <name type="scientific">Bacillus weihaiensis</name>
    <dbReference type="NCBI Taxonomy" id="1547283"/>
    <lineage>
        <taxon>Bacteria</taxon>
        <taxon>Bacillati</taxon>
        <taxon>Bacillota</taxon>
        <taxon>Bacilli</taxon>
        <taxon>Bacillales</taxon>
        <taxon>Bacillaceae</taxon>
        <taxon>Bacillus</taxon>
    </lineage>
</organism>
<protein>
    <recommendedName>
        <fullName evidence="3">DUF2188 domain-containing protein</fullName>
    </recommendedName>
</protein>
<dbReference type="AlphaFoldDB" id="A0A1L3MNM1"/>
<dbReference type="OrthoDB" id="8858565at2"/>
<name>A0A1L3MNM1_9BACI</name>